<keyword evidence="1" id="KW-1133">Transmembrane helix</keyword>
<name>A0A5M3XB88_9ACTN</name>
<keyword evidence="1" id="KW-0812">Transmembrane</keyword>
<dbReference type="Proteomes" id="UP000377595">
    <property type="component" value="Unassembled WGS sequence"/>
</dbReference>
<protein>
    <submittedName>
        <fullName evidence="2">Uncharacterized protein</fullName>
    </submittedName>
</protein>
<feature type="transmembrane region" description="Helical" evidence="1">
    <location>
        <begin position="29"/>
        <end position="51"/>
    </location>
</feature>
<proteinExistence type="predicted"/>
<sequence length="56" mass="6330">MSRYVPDWRFEAVRQTGRTVQITIRSTSYTVRLCVLLLTLAMVVSVLPVACRTITG</sequence>
<evidence type="ECO:0000256" key="1">
    <source>
        <dbReference type="SAM" id="Phobius"/>
    </source>
</evidence>
<comment type="caution">
    <text evidence="2">The sequence shown here is derived from an EMBL/GenBank/DDBJ whole genome shotgun (WGS) entry which is preliminary data.</text>
</comment>
<organism evidence="2 3">
    <name type="scientific">Acrocarpospora pleiomorpha</name>
    <dbReference type="NCBI Taxonomy" id="90975"/>
    <lineage>
        <taxon>Bacteria</taxon>
        <taxon>Bacillati</taxon>
        <taxon>Actinomycetota</taxon>
        <taxon>Actinomycetes</taxon>
        <taxon>Streptosporangiales</taxon>
        <taxon>Streptosporangiaceae</taxon>
        <taxon>Acrocarpospora</taxon>
    </lineage>
</organism>
<gene>
    <name evidence="2" type="ORF">Aple_009170</name>
</gene>
<accession>A0A5M3XB88</accession>
<evidence type="ECO:0000313" key="2">
    <source>
        <dbReference type="EMBL" id="GES18022.1"/>
    </source>
</evidence>
<keyword evidence="3" id="KW-1185">Reference proteome</keyword>
<dbReference type="AlphaFoldDB" id="A0A5M3XB88"/>
<evidence type="ECO:0000313" key="3">
    <source>
        <dbReference type="Proteomes" id="UP000377595"/>
    </source>
</evidence>
<reference evidence="2 3" key="1">
    <citation type="submission" date="2019-10" db="EMBL/GenBank/DDBJ databases">
        <title>Whole genome shotgun sequence of Acrocarpospora pleiomorpha NBRC 16267.</title>
        <authorList>
            <person name="Ichikawa N."/>
            <person name="Kimura A."/>
            <person name="Kitahashi Y."/>
            <person name="Komaki H."/>
            <person name="Oguchi A."/>
        </authorList>
    </citation>
    <scope>NUCLEOTIDE SEQUENCE [LARGE SCALE GENOMIC DNA]</scope>
    <source>
        <strain evidence="2 3">NBRC 16267</strain>
    </source>
</reference>
<dbReference type="EMBL" id="BLAF01000006">
    <property type="protein sequence ID" value="GES18022.1"/>
    <property type="molecule type" value="Genomic_DNA"/>
</dbReference>
<keyword evidence="1" id="KW-0472">Membrane</keyword>